<gene>
    <name evidence="2" type="ORF">EV385_6473</name>
</gene>
<dbReference type="SUPFAM" id="SSF55681">
    <property type="entry name" value="Class II aaRS and biotin synthetases"/>
    <property type="match status" value="1"/>
</dbReference>
<keyword evidence="2" id="KW-0030">Aminoacyl-tRNA synthetase</keyword>
<evidence type="ECO:0000313" key="2">
    <source>
        <dbReference type="EMBL" id="RZU54522.1"/>
    </source>
</evidence>
<dbReference type="RefSeq" id="WP_130512864.1">
    <property type="nucleotide sequence ID" value="NZ_SHKY01000001.1"/>
</dbReference>
<dbReference type="AlphaFoldDB" id="A0A4Q7ZTH7"/>
<evidence type="ECO:0000313" key="3">
    <source>
        <dbReference type="Proteomes" id="UP000292564"/>
    </source>
</evidence>
<comment type="caution">
    <text evidence="2">The sequence shown here is derived from an EMBL/GenBank/DDBJ whole genome shotgun (WGS) entry which is preliminary data.</text>
</comment>
<protein>
    <submittedName>
        <fullName evidence="2">tRNA synthetase class II (G, H, P, S and T)</fullName>
    </submittedName>
</protein>
<sequence length="294" mass="32013">MSAPTTVRLPDGVTVAAHGTCVVSGPALSWLRRLDRAVAELAVGWGATEHQFPPLVPAADLDRMGYFTAFPHLVTMPATLPADEAEVQRFVDGYALGADGTVPVTGLAPMRHALTPAACYPVYAMLREHRADRPTLVTTVATCYRREERFEPLRRQWAFTMREVVCVGSAAEVREFLDRGRTAVDTLRERLGVPGPWEVATDPFFRPQDSGAHLMQQLDPVKHEALAGTLAIASVNLHHDHFGAAFDLGRGDATAHTGCVAFGLERWLAVVAERWGPDPLRWPDPLARSAGGPQ</sequence>
<dbReference type="Proteomes" id="UP000292564">
    <property type="component" value="Unassembled WGS sequence"/>
</dbReference>
<name>A0A4Q7ZTH7_9ACTN</name>
<dbReference type="OrthoDB" id="583154at2"/>
<dbReference type="GO" id="GO:0005524">
    <property type="term" value="F:ATP binding"/>
    <property type="evidence" value="ECO:0007669"/>
    <property type="project" value="InterPro"/>
</dbReference>
<accession>A0A4Q7ZTH7</accession>
<dbReference type="EMBL" id="SHKY01000001">
    <property type="protein sequence ID" value="RZU54522.1"/>
    <property type="molecule type" value="Genomic_DNA"/>
</dbReference>
<dbReference type="SMR" id="A0A4Q7ZTH7"/>
<reference evidence="2 3" key="1">
    <citation type="submission" date="2019-02" db="EMBL/GenBank/DDBJ databases">
        <title>Sequencing the genomes of 1000 actinobacteria strains.</title>
        <authorList>
            <person name="Klenk H.-P."/>
        </authorList>
    </citation>
    <scope>NUCLEOTIDE SEQUENCE [LARGE SCALE GENOMIC DNA]</scope>
    <source>
        <strain evidence="2 3">DSM 45162</strain>
    </source>
</reference>
<proteinExistence type="predicted"/>
<keyword evidence="2" id="KW-0436">Ligase</keyword>
<dbReference type="GO" id="GO:0004812">
    <property type="term" value="F:aminoacyl-tRNA ligase activity"/>
    <property type="evidence" value="ECO:0007669"/>
    <property type="project" value="UniProtKB-KW"/>
</dbReference>
<dbReference type="Pfam" id="PF00587">
    <property type="entry name" value="tRNA-synt_2b"/>
    <property type="match status" value="1"/>
</dbReference>
<dbReference type="GO" id="GO:0006418">
    <property type="term" value="P:tRNA aminoacylation for protein translation"/>
    <property type="evidence" value="ECO:0007669"/>
    <property type="project" value="InterPro"/>
</dbReference>
<organism evidence="2 3">
    <name type="scientific">Krasilnikovia cinnamomea</name>
    <dbReference type="NCBI Taxonomy" id="349313"/>
    <lineage>
        <taxon>Bacteria</taxon>
        <taxon>Bacillati</taxon>
        <taxon>Actinomycetota</taxon>
        <taxon>Actinomycetes</taxon>
        <taxon>Micromonosporales</taxon>
        <taxon>Micromonosporaceae</taxon>
        <taxon>Krasilnikovia</taxon>
    </lineage>
</organism>
<dbReference type="InterPro" id="IPR002314">
    <property type="entry name" value="aa-tRNA-synt_IIb"/>
</dbReference>
<feature type="domain" description="Aminoacyl-tRNA synthetase class II (G/ P/ S/T)" evidence="1">
    <location>
        <begin position="112"/>
        <end position="273"/>
    </location>
</feature>
<evidence type="ECO:0000259" key="1">
    <source>
        <dbReference type="Pfam" id="PF00587"/>
    </source>
</evidence>
<keyword evidence="3" id="KW-1185">Reference proteome</keyword>
<dbReference type="InterPro" id="IPR045864">
    <property type="entry name" value="aa-tRNA-synth_II/BPL/LPL"/>
</dbReference>
<dbReference type="Gene3D" id="3.30.930.10">
    <property type="entry name" value="Bira Bifunctional Protein, Domain 2"/>
    <property type="match status" value="1"/>
</dbReference>